<protein>
    <submittedName>
        <fullName evidence="1">CRISPR system Cascade subunit CasC</fullName>
    </submittedName>
</protein>
<reference evidence="1 2" key="1">
    <citation type="submission" date="2023-07" db="EMBL/GenBank/DDBJ databases">
        <title>Comparative genomics of wheat-associated soil bacteria to identify genetic determinants of phenazine resistance.</title>
        <authorList>
            <person name="Mouncey N."/>
        </authorList>
    </citation>
    <scope>NUCLEOTIDE SEQUENCE [LARGE SCALE GENOMIC DNA]</scope>
    <source>
        <strain evidence="1 2">W2I16</strain>
    </source>
</reference>
<keyword evidence="2" id="KW-1185">Reference proteome</keyword>
<dbReference type="EMBL" id="JAUSZS010000006">
    <property type="protein sequence ID" value="MDQ0935195.1"/>
    <property type="molecule type" value="Genomic_DNA"/>
</dbReference>
<comment type="caution">
    <text evidence="1">The sequence shown here is derived from an EMBL/GenBank/DDBJ whole genome shotgun (WGS) entry which is preliminary data.</text>
</comment>
<sequence>MTSGSRFLDLHVLQPVTASNLNRGESGHPKTIKLGGAERAMVSSAAWKRPVRLEMEEELGESAARTRMVPPALAEGLRQRDWPDDLADFTAAQVALSAKTGGLKTNPQQGHRTQAMLYLPTDATGRLLQICADHRDELEQALADQNATGKQAPAILPTKQIATELTRRTTTINLFGRMLAEIPTGHVDGAVQLAPAFTVHDTRLQPDFFTAVEDWPRPNEAGSAHLETAFLTTGVFYRFATVNVTALITNLDGDTATAAKVIDLFVWTFTMAMPRGKQTSTAPHSVPDLVHYVVRDRRPISYGAAFEQPVTTRGQGYTTPARQTLADYAATIDRLVGTRRRIAHGHATAASHPIDPLGTCHQGFEDLATACATAVLTPTPHATRDAA</sequence>
<evidence type="ECO:0000313" key="2">
    <source>
        <dbReference type="Proteomes" id="UP001223072"/>
    </source>
</evidence>
<dbReference type="Pfam" id="PF09344">
    <property type="entry name" value="Cas_CT1975"/>
    <property type="match status" value="1"/>
</dbReference>
<proteinExistence type="predicted"/>
<dbReference type="NCBIfam" id="TIGR01869">
    <property type="entry name" value="casC_Cse4"/>
    <property type="match status" value="1"/>
</dbReference>
<name>A0ABU0RT93_9ACTN</name>
<accession>A0ABU0RT93</accession>
<dbReference type="Proteomes" id="UP001223072">
    <property type="component" value="Unassembled WGS sequence"/>
</dbReference>
<organism evidence="1 2">
    <name type="scientific">Streptomyces turgidiscabies</name>
    <dbReference type="NCBI Taxonomy" id="85558"/>
    <lineage>
        <taxon>Bacteria</taxon>
        <taxon>Bacillati</taxon>
        <taxon>Actinomycetota</taxon>
        <taxon>Actinomycetes</taxon>
        <taxon>Kitasatosporales</taxon>
        <taxon>Streptomycetaceae</taxon>
        <taxon>Streptomyces</taxon>
    </lineage>
</organism>
<gene>
    <name evidence="1" type="ORF">QFZ49_005166</name>
</gene>
<dbReference type="RefSeq" id="WP_307628798.1">
    <property type="nucleotide sequence ID" value="NZ_JAUSZS010000006.1"/>
</dbReference>
<evidence type="ECO:0000313" key="1">
    <source>
        <dbReference type="EMBL" id="MDQ0935195.1"/>
    </source>
</evidence>
<dbReference type="InterPro" id="IPR010148">
    <property type="entry name" value="CRISPR-assoc_prot_CT1975"/>
</dbReference>